<gene>
    <name evidence="1" type="ORF">PC117_g28535</name>
</gene>
<sequence length="21" mass="2543">ECLEDTRRLDFAEFDFVGQHD</sequence>
<protein>
    <submittedName>
        <fullName evidence="1">Uncharacterized protein</fullName>
    </submittedName>
</protein>
<dbReference type="Proteomes" id="UP000736787">
    <property type="component" value="Unassembled WGS sequence"/>
</dbReference>
<dbReference type="AlphaFoldDB" id="A0A8T1A400"/>
<reference evidence="1" key="1">
    <citation type="submission" date="2018-10" db="EMBL/GenBank/DDBJ databases">
        <title>Effector identification in a new, highly contiguous assembly of the strawberry crown rot pathogen Phytophthora cactorum.</title>
        <authorList>
            <person name="Armitage A.D."/>
            <person name="Nellist C.F."/>
            <person name="Bates H."/>
            <person name="Vickerstaff R.J."/>
            <person name="Harrison R.J."/>
        </authorList>
    </citation>
    <scope>NUCLEOTIDE SEQUENCE</scope>
    <source>
        <strain evidence="1">4040</strain>
    </source>
</reference>
<evidence type="ECO:0000313" key="1">
    <source>
        <dbReference type="EMBL" id="KAG2870310.1"/>
    </source>
</evidence>
<dbReference type="EMBL" id="RCMK01004987">
    <property type="protein sequence ID" value="KAG2870310.1"/>
    <property type="molecule type" value="Genomic_DNA"/>
</dbReference>
<organism evidence="1 2">
    <name type="scientific">Phytophthora cactorum</name>
    <dbReference type="NCBI Taxonomy" id="29920"/>
    <lineage>
        <taxon>Eukaryota</taxon>
        <taxon>Sar</taxon>
        <taxon>Stramenopiles</taxon>
        <taxon>Oomycota</taxon>
        <taxon>Peronosporomycetes</taxon>
        <taxon>Peronosporales</taxon>
        <taxon>Peronosporaceae</taxon>
        <taxon>Phytophthora</taxon>
    </lineage>
</organism>
<evidence type="ECO:0000313" key="2">
    <source>
        <dbReference type="Proteomes" id="UP000736787"/>
    </source>
</evidence>
<accession>A0A8T1A400</accession>
<name>A0A8T1A400_9STRA</name>
<proteinExistence type="predicted"/>
<feature type="non-terminal residue" evidence="1">
    <location>
        <position position="21"/>
    </location>
</feature>
<comment type="caution">
    <text evidence="1">The sequence shown here is derived from an EMBL/GenBank/DDBJ whole genome shotgun (WGS) entry which is preliminary data.</text>
</comment>